<evidence type="ECO:0000313" key="3">
    <source>
        <dbReference type="EMBL" id="SFP78427.1"/>
    </source>
</evidence>
<evidence type="ECO:0008006" key="5">
    <source>
        <dbReference type="Google" id="ProtNLM"/>
    </source>
</evidence>
<evidence type="ECO:0000313" key="4">
    <source>
        <dbReference type="Proteomes" id="UP000198892"/>
    </source>
</evidence>
<keyword evidence="4" id="KW-1185">Reference proteome</keyword>
<accession>A0A1I5T701</accession>
<evidence type="ECO:0000256" key="1">
    <source>
        <dbReference type="SAM" id="MobiDB-lite"/>
    </source>
</evidence>
<sequence length="246" mass="27739">MKRFLAVFLLPVVLFLEACSSTDTSSMEEKTSFSNELYTVTFEHTDRAEKSGSNASISFSIAAKDETRHIDASDITLRFPERLSDTHGNSYQTSGKPEYSQKQEQNHIVTVKQSLSSPLHEVTSHLTVPLLLIVDNSTKNVNFPKVNADSFPLTREELTIIKMERDGKTFHIQAEDHASEGKLDWSMNVQGEKIYPAFTNTEINDNGTYEGSLEFAYQPGEQFSLTVERTNTKTLEWEMPFVIPAS</sequence>
<keyword evidence="2" id="KW-0732">Signal</keyword>
<feature type="region of interest" description="Disordered" evidence="1">
    <location>
        <begin position="84"/>
        <end position="103"/>
    </location>
</feature>
<protein>
    <recommendedName>
        <fullName evidence="5">Intracellular proteinase inhibitor</fullName>
    </recommendedName>
</protein>
<proteinExistence type="predicted"/>
<dbReference type="OrthoDB" id="2866574at2"/>
<reference evidence="4" key="1">
    <citation type="submission" date="2016-10" db="EMBL/GenBank/DDBJ databases">
        <authorList>
            <person name="Varghese N."/>
            <person name="Submissions S."/>
        </authorList>
    </citation>
    <scope>NUCLEOTIDE SEQUENCE [LARGE SCALE GENOMIC DNA]</scope>
    <source>
        <strain evidence="4">S7</strain>
    </source>
</reference>
<dbReference type="RefSeq" id="WP_093337160.1">
    <property type="nucleotide sequence ID" value="NZ_FOXD01000010.1"/>
</dbReference>
<organism evidence="3 4">
    <name type="scientific">Salibacterium halotolerans</name>
    <dbReference type="NCBI Taxonomy" id="1884432"/>
    <lineage>
        <taxon>Bacteria</taxon>
        <taxon>Bacillati</taxon>
        <taxon>Bacillota</taxon>
        <taxon>Bacilli</taxon>
        <taxon>Bacillales</taxon>
        <taxon>Bacillaceae</taxon>
    </lineage>
</organism>
<feature type="compositionally biased region" description="Polar residues" evidence="1">
    <location>
        <begin position="86"/>
        <end position="98"/>
    </location>
</feature>
<dbReference type="AlphaFoldDB" id="A0A1I5T701"/>
<feature type="signal peptide" evidence="2">
    <location>
        <begin position="1"/>
        <end position="20"/>
    </location>
</feature>
<dbReference type="EMBL" id="FOXD01000010">
    <property type="protein sequence ID" value="SFP78427.1"/>
    <property type="molecule type" value="Genomic_DNA"/>
</dbReference>
<dbReference type="Proteomes" id="UP000198892">
    <property type="component" value="Unassembled WGS sequence"/>
</dbReference>
<evidence type="ECO:0000256" key="2">
    <source>
        <dbReference type="SAM" id="SignalP"/>
    </source>
</evidence>
<gene>
    <name evidence="3" type="ORF">SAMN05518683_11024</name>
</gene>
<name>A0A1I5T701_9BACI</name>
<feature type="chain" id="PRO_5011505003" description="Intracellular proteinase inhibitor" evidence="2">
    <location>
        <begin position="21"/>
        <end position="246"/>
    </location>
</feature>